<dbReference type="EMBL" id="CP032869">
    <property type="protein sequence ID" value="AYL95295.1"/>
    <property type="molecule type" value="Genomic_DNA"/>
</dbReference>
<evidence type="ECO:0000259" key="2">
    <source>
        <dbReference type="SMART" id="SM00471"/>
    </source>
</evidence>
<dbReference type="Pfam" id="PF19276">
    <property type="entry name" value="HD_assoc_2"/>
    <property type="match status" value="1"/>
</dbReference>
<accession>A0A494VVK5</accession>
<keyword evidence="4" id="KW-1185">Reference proteome</keyword>
<keyword evidence="1" id="KW-0175">Coiled coil</keyword>
<dbReference type="Gene3D" id="1.10.3210.10">
    <property type="entry name" value="Hypothetical protein af1432"/>
    <property type="match status" value="1"/>
</dbReference>
<gene>
    <name evidence="3" type="ORF">HYN43_008295</name>
</gene>
<sequence length="521" mass="61569">MYNSNILDPIHGIIKVSEIEKWIFSQKPFNRLRRIKQNTFLYLVFPSANHTRFEHSIGVMHLAHQIFIHANDNYNTGLYKKKKYLLDETKEFQFFDVLSNLGDNGEQIVQELRIAALLHDAGHGPMSHLFDHYTITGDDFFKIIESDKSLSQYVSNFKNIIPDRQEKIEHEVISCLFVIKIIDQLKLIDNQYPTKFNPELKTIIKKLDVYRIIQMIEPKFNNESKLIFDELDYGDFFSSIISSFPLDADRMDYMSRDSYFAGVNYGLYDKSRLFMSLIPIKFGKKIELAIKESGIDSVIRFIQSRTHLYNQVYFHKTNRSANCMLDFACKELDKDGPIIDATNYKDLEQFYWRNSDELFLWETLQEKIVDQPQKSVLFELLERNLFKRIYQNKIVLIENDTEKLNAIKEQLNNLKKGFEKIAKSIENENVVVIDFFPNVVFKDVKKSKIKIIGKEDDKYRLSSDWKSFNKELKILEHEVIMFRIYLRGKFQNRETFNEKKAGVLKHFSSLIEELNNLKMSS</sequence>
<dbReference type="SUPFAM" id="SSF109604">
    <property type="entry name" value="HD-domain/PDEase-like"/>
    <property type="match status" value="1"/>
</dbReference>
<dbReference type="PANTHER" id="PTHR11373:SF4">
    <property type="entry name" value="DEOXYNUCLEOSIDE TRIPHOSPHATE TRIPHOSPHOHYDROLASE SAMHD1"/>
    <property type="match status" value="1"/>
</dbReference>
<feature type="domain" description="HD/PDEase" evidence="2">
    <location>
        <begin position="48"/>
        <end position="263"/>
    </location>
</feature>
<dbReference type="KEGG" id="muh:HYN43_008295"/>
<protein>
    <submittedName>
        <fullName evidence="3">HD domain-containing protein</fullName>
    </submittedName>
</protein>
<evidence type="ECO:0000256" key="1">
    <source>
        <dbReference type="SAM" id="Coils"/>
    </source>
</evidence>
<dbReference type="SMART" id="SM00471">
    <property type="entry name" value="HDc"/>
    <property type="match status" value="1"/>
</dbReference>
<evidence type="ECO:0000313" key="4">
    <source>
        <dbReference type="Proteomes" id="UP000270046"/>
    </source>
</evidence>
<feature type="coiled-coil region" evidence="1">
    <location>
        <begin position="397"/>
        <end position="428"/>
    </location>
</feature>
<name>A0A494VVK5_9SPHI</name>
<proteinExistence type="predicted"/>
<dbReference type="PANTHER" id="PTHR11373">
    <property type="entry name" value="DEOXYNUCLEOSIDE TRIPHOSPHATE TRIPHOSPHOHYDROLASE"/>
    <property type="match status" value="1"/>
</dbReference>
<dbReference type="GO" id="GO:0006203">
    <property type="term" value="P:dGTP catabolic process"/>
    <property type="evidence" value="ECO:0007669"/>
    <property type="project" value="TreeGrafter"/>
</dbReference>
<dbReference type="InterPro" id="IPR006674">
    <property type="entry name" value="HD_domain"/>
</dbReference>
<dbReference type="AlphaFoldDB" id="A0A494VVK5"/>
<evidence type="ECO:0000313" key="3">
    <source>
        <dbReference type="EMBL" id="AYL95295.1"/>
    </source>
</evidence>
<organism evidence="3 4">
    <name type="scientific">Mucilaginibacter celer</name>
    <dbReference type="NCBI Taxonomy" id="2305508"/>
    <lineage>
        <taxon>Bacteria</taxon>
        <taxon>Pseudomonadati</taxon>
        <taxon>Bacteroidota</taxon>
        <taxon>Sphingobacteriia</taxon>
        <taxon>Sphingobacteriales</taxon>
        <taxon>Sphingobacteriaceae</taxon>
        <taxon>Mucilaginibacter</taxon>
    </lineage>
</organism>
<dbReference type="GO" id="GO:0008832">
    <property type="term" value="F:dGTPase activity"/>
    <property type="evidence" value="ECO:0007669"/>
    <property type="project" value="TreeGrafter"/>
</dbReference>
<dbReference type="InterPro" id="IPR003607">
    <property type="entry name" value="HD/PDEase_dom"/>
</dbReference>
<dbReference type="Pfam" id="PF01966">
    <property type="entry name" value="HD"/>
    <property type="match status" value="1"/>
</dbReference>
<dbReference type="RefSeq" id="WP_119408998.1">
    <property type="nucleotide sequence ID" value="NZ_CP032869.1"/>
</dbReference>
<dbReference type="OrthoDB" id="9803619at2"/>
<dbReference type="CDD" id="cd00077">
    <property type="entry name" value="HDc"/>
    <property type="match status" value="1"/>
</dbReference>
<dbReference type="InterPro" id="IPR050135">
    <property type="entry name" value="dGTPase-like"/>
</dbReference>
<dbReference type="InterPro" id="IPR045509">
    <property type="entry name" value="HD_assoc_2"/>
</dbReference>
<reference evidence="3 4" key="1">
    <citation type="submission" date="2018-10" db="EMBL/GenBank/DDBJ databases">
        <title>Genome sequencing of Mucilaginibacter sp. HYN0043.</title>
        <authorList>
            <person name="Kim M."/>
            <person name="Yi H."/>
        </authorList>
    </citation>
    <scope>NUCLEOTIDE SEQUENCE [LARGE SCALE GENOMIC DNA]</scope>
    <source>
        <strain evidence="3 4">HYN0043</strain>
    </source>
</reference>
<dbReference type="Proteomes" id="UP000270046">
    <property type="component" value="Chromosome"/>
</dbReference>